<sequence>MSNRNKDLVNINLINSSGSQMQYQTFFGIDVQRKAKDMAYL</sequence>
<name>A0A2A3ESW7_APICC</name>
<evidence type="ECO:0000313" key="1">
    <source>
        <dbReference type="EMBL" id="PBC34873.1"/>
    </source>
</evidence>
<protein>
    <submittedName>
        <fullName evidence="1">Uncharacterized protein</fullName>
    </submittedName>
</protein>
<accession>A0A2A3ESW7</accession>
<gene>
    <name evidence="1" type="ORF">APICC_08476</name>
</gene>
<dbReference type="Proteomes" id="UP000242457">
    <property type="component" value="Unassembled WGS sequence"/>
</dbReference>
<dbReference type="AlphaFoldDB" id="A0A2A3ESW7"/>
<dbReference type="EMBL" id="KZ288185">
    <property type="protein sequence ID" value="PBC34873.1"/>
    <property type="molecule type" value="Genomic_DNA"/>
</dbReference>
<evidence type="ECO:0000313" key="2">
    <source>
        <dbReference type="Proteomes" id="UP000242457"/>
    </source>
</evidence>
<keyword evidence="2" id="KW-1185">Reference proteome</keyword>
<proteinExistence type="predicted"/>
<organism evidence="1 2">
    <name type="scientific">Apis cerana cerana</name>
    <name type="common">Oriental honeybee</name>
    <dbReference type="NCBI Taxonomy" id="94128"/>
    <lineage>
        <taxon>Eukaryota</taxon>
        <taxon>Metazoa</taxon>
        <taxon>Ecdysozoa</taxon>
        <taxon>Arthropoda</taxon>
        <taxon>Hexapoda</taxon>
        <taxon>Insecta</taxon>
        <taxon>Pterygota</taxon>
        <taxon>Neoptera</taxon>
        <taxon>Endopterygota</taxon>
        <taxon>Hymenoptera</taxon>
        <taxon>Apocrita</taxon>
        <taxon>Aculeata</taxon>
        <taxon>Apoidea</taxon>
        <taxon>Anthophila</taxon>
        <taxon>Apidae</taxon>
        <taxon>Apis</taxon>
    </lineage>
</organism>
<reference evidence="1 2" key="1">
    <citation type="submission" date="2014-07" db="EMBL/GenBank/DDBJ databases">
        <title>Genomic and transcriptomic analysis on Apis cerana provide comprehensive insights into honey bee biology.</title>
        <authorList>
            <person name="Diao Q."/>
            <person name="Sun L."/>
            <person name="Zheng H."/>
            <person name="Zheng H."/>
            <person name="Xu S."/>
            <person name="Wang S."/>
            <person name="Zeng Z."/>
            <person name="Hu F."/>
            <person name="Su S."/>
            <person name="Wu J."/>
        </authorList>
    </citation>
    <scope>NUCLEOTIDE SEQUENCE [LARGE SCALE GENOMIC DNA]</scope>
    <source>
        <tissue evidence="1">Pupae without intestine</tissue>
    </source>
</reference>